<dbReference type="Pfam" id="PF00463">
    <property type="entry name" value="ICL"/>
    <property type="match status" value="1"/>
</dbReference>
<comment type="caution">
    <text evidence="9">The sequence shown here is derived from an EMBL/GenBank/DDBJ whole genome shotgun (WGS) entry which is preliminary data.</text>
</comment>
<comment type="pathway">
    <text evidence="3">Carbohydrate metabolism; glyoxylate cycle; (S)-malate from isocitrate: step 1/2.</text>
</comment>
<accession>A0AAN9PS39</accession>
<keyword evidence="6" id="KW-0816">Tricarboxylic acid cycle</keyword>
<sequence length="108" mass="12238">MNMSREERARTPYVDYWRPIIADGDTGLMAPQQLLSFEKCLLPLMNKSIDLWLPGFSLMCKGKSLANVMAQGMAASKNRTELQDLEDEWLSITQLKTLLEAIMDAIKS</sequence>
<evidence type="ECO:0000256" key="3">
    <source>
        <dbReference type="ARBA" id="ARBA00004793"/>
    </source>
</evidence>
<evidence type="ECO:0000256" key="1">
    <source>
        <dbReference type="ARBA" id="ARBA00003575"/>
    </source>
</evidence>
<gene>
    <name evidence="9" type="ORF">VNO77_42088</name>
</gene>
<keyword evidence="4" id="KW-0329">Glyoxylate bypass</keyword>
<evidence type="ECO:0000256" key="7">
    <source>
        <dbReference type="ARBA" id="ARBA00023140"/>
    </source>
</evidence>
<keyword evidence="5" id="KW-0330">Glyoxysome</keyword>
<dbReference type="EMBL" id="JAYMYQ010000010">
    <property type="protein sequence ID" value="KAK7308481.1"/>
    <property type="molecule type" value="Genomic_DNA"/>
</dbReference>
<dbReference type="AlphaFoldDB" id="A0AAN9PS39"/>
<evidence type="ECO:0000256" key="2">
    <source>
        <dbReference type="ARBA" id="ARBA00004130"/>
    </source>
</evidence>
<dbReference type="GO" id="GO:0006097">
    <property type="term" value="P:glyoxylate cycle"/>
    <property type="evidence" value="ECO:0007669"/>
    <property type="project" value="UniProtKB-KW"/>
</dbReference>
<keyword evidence="8" id="KW-0456">Lyase</keyword>
<comment type="function">
    <text evidence="1">Involved in storage lipid mobilization during the growth of higher plant seedling.</text>
</comment>
<dbReference type="GO" id="GO:0009514">
    <property type="term" value="C:glyoxysome"/>
    <property type="evidence" value="ECO:0007669"/>
    <property type="project" value="UniProtKB-SubCell"/>
</dbReference>
<proteinExistence type="predicted"/>
<comment type="subcellular location">
    <subcellularLocation>
        <location evidence="2">Glyoxysome</location>
    </subcellularLocation>
</comment>
<evidence type="ECO:0000256" key="4">
    <source>
        <dbReference type="ARBA" id="ARBA00022435"/>
    </source>
</evidence>
<dbReference type="Proteomes" id="UP001367508">
    <property type="component" value="Unassembled WGS sequence"/>
</dbReference>
<evidence type="ECO:0000313" key="10">
    <source>
        <dbReference type="Proteomes" id="UP001367508"/>
    </source>
</evidence>
<keyword evidence="7" id="KW-0576">Peroxisome</keyword>
<keyword evidence="10" id="KW-1185">Reference proteome</keyword>
<reference evidence="9 10" key="1">
    <citation type="submission" date="2024-01" db="EMBL/GenBank/DDBJ databases">
        <title>The genomes of 5 underutilized Papilionoideae crops provide insights into root nodulation and disease resistanc.</title>
        <authorList>
            <person name="Jiang F."/>
        </authorList>
    </citation>
    <scope>NUCLEOTIDE SEQUENCE [LARGE SCALE GENOMIC DNA]</scope>
    <source>
        <strain evidence="9">LVBAO_FW01</strain>
        <tissue evidence="9">Leaves</tissue>
    </source>
</reference>
<evidence type="ECO:0000256" key="8">
    <source>
        <dbReference type="ARBA" id="ARBA00023239"/>
    </source>
</evidence>
<dbReference type="GO" id="GO:0006099">
    <property type="term" value="P:tricarboxylic acid cycle"/>
    <property type="evidence" value="ECO:0007669"/>
    <property type="project" value="UniProtKB-KW"/>
</dbReference>
<evidence type="ECO:0000256" key="6">
    <source>
        <dbReference type="ARBA" id="ARBA00022532"/>
    </source>
</evidence>
<evidence type="ECO:0000313" key="9">
    <source>
        <dbReference type="EMBL" id="KAK7308481.1"/>
    </source>
</evidence>
<dbReference type="InterPro" id="IPR006254">
    <property type="entry name" value="Isocitrate_lyase"/>
</dbReference>
<name>A0AAN9PS39_CANGL</name>
<dbReference type="Gene3D" id="1.10.10.850">
    <property type="match status" value="1"/>
</dbReference>
<evidence type="ECO:0000256" key="5">
    <source>
        <dbReference type="ARBA" id="ARBA00022453"/>
    </source>
</evidence>
<protein>
    <submittedName>
        <fullName evidence="9">Uncharacterized protein</fullName>
    </submittedName>
</protein>
<dbReference type="SUPFAM" id="SSF51621">
    <property type="entry name" value="Phosphoenolpyruvate/pyruvate domain"/>
    <property type="match status" value="1"/>
</dbReference>
<dbReference type="GO" id="GO:0004451">
    <property type="term" value="F:isocitrate lyase activity"/>
    <property type="evidence" value="ECO:0007669"/>
    <property type="project" value="InterPro"/>
</dbReference>
<dbReference type="InterPro" id="IPR015813">
    <property type="entry name" value="Pyrv/PenolPyrv_kinase-like_dom"/>
</dbReference>
<organism evidence="9 10">
    <name type="scientific">Canavalia gladiata</name>
    <name type="common">Sword bean</name>
    <name type="synonym">Dolichos gladiatus</name>
    <dbReference type="NCBI Taxonomy" id="3824"/>
    <lineage>
        <taxon>Eukaryota</taxon>
        <taxon>Viridiplantae</taxon>
        <taxon>Streptophyta</taxon>
        <taxon>Embryophyta</taxon>
        <taxon>Tracheophyta</taxon>
        <taxon>Spermatophyta</taxon>
        <taxon>Magnoliopsida</taxon>
        <taxon>eudicotyledons</taxon>
        <taxon>Gunneridae</taxon>
        <taxon>Pentapetalae</taxon>
        <taxon>rosids</taxon>
        <taxon>fabids</taxon>
        <taxon>Fabales</taxon>
        <taxon>Fabaceae</taxon>
        <taxon>Papilionoideae</taxon>
        <taxon>50 kb inversion clade</taxon>
        <taxon>NPAAA clade</taxon>
        <taxon>indigoferoid/millettioid clade</taxon>
        <taxon>Phaseoleae</taxon>
        <taxon>Canavalia</taxon>
    </lineage>
</organism>